<dbReference type="FunFam" id="2.40.10.10:FF:000006">
    <property type="entry name" value="Serine proteinase stubble"/>
    <property type="match status" value="1"/>
</dbReference>
<feature type="region of interest" description="Disordered" evidence="8">
    <location>
        <begin position="83"/>
        <end position="117"/>
    </location>
</feature>
<dbReference type="InterPro" id="IPR018114">
    <property type="entry name" value="TRYPSIN_HIS"/>
</dbReference>
<dbReference type="InterPro" id="IPR009003">
    <property type="entry name" value="Peptidase_S1_PA"/>
</dbReference>
<keyword evidence="12" id="KW-1185">Reference proteome</keyword>
<dbReference type="SMART" id="SM00020">
    <property type="entry name" value="Tryp_SPc"/>
    <property type="match status" value="1"/>
</dbReference>
<dbReference type="InterPro" id="IPR050127">
    <property type="entry name" value="Serine_Proteases_S1"/>
</dbReference>
<feature type="domain" description="Peptidase S1" evidence="10">
    <location>
        <begin position="212"/>
        <end position="457"/>
    </location>
</feature>
<dbReference type="SUPFAM" id="SSF50494">
    <property type="entry name" value="Trypsin-like serine proteases"/>
    <property type="match status" value="1"/>
</dbReference>
<keyword evidence="2" id="KW-0964">Secreted</keyword>
<sequence length="457" mass="50142">MKVEPQVKCVLIIFAAFALIECSEAVFGNYGYGSFYPQPRGPPVAPGPMYPYFNPQAGFPPGPWGGNKDAEWLPQHHLTAHRNPYYNHPHDEDDSSFYDDDDDEDDKSQFDNKSCPGGWSGGTRWPCIPTKNCTTLKPRGIRTHCGWSAGSPLVCCPVVNAAIQADRRVPPRNNVRPPVQVKPQVQKCGQLVSDSRGAIVFRDDSVRAPASIVGGVPLRTAQSSPWMAAIGERVKNEIEWFCGGSLISAQWVVTAAHCTTRKTEIVRLGELDFSRTDEPAAPKDFIVVKVEKHPDYSPPNYYHDVALLKLREPVTFNQYIQPVCLPPPIMKNLEGAIATVSGWGDTAWGEERSNVLLEVGVPIIPNSQCTKYFSSRTIAKLNYPQGITNNLLCAGDTEEGGKDACKGDSGGPLVMREGNVHNLIGIVSTGVGCGSKNFPGVYVRISNYTEWIKNVIR</sequence>
<evidence type="ECO:0000256" key="7">
    <source>
        <dbReference type="RuleBase" id="RU363034"/>
    </source>
</evidence>
<name>A0A8S1DSQ5_9INSE</name>
<feature type="compositionally biased region" description="Acidic residues" evidence="8">
    <location>
        <begin position="92"/>
        <end position="106"/>
    </location>
</feature>
<keyword evidence="9" id="KW-0732">Signal</keyword>
<dbReference type="OrthoDB" id="6339452at2759"/>
<dbReference type="InterPro" id="IPR043504">
    <property type="entry name" value="Peptidase_S1_PA_chymotrypsin"/>
</dbReference>
<dbReference type="EMBL" id="CADEPI010000227">
    <property type="protein sequence ID" value="CAB3381199.1"/>
    <property type="molecule type" value="Genomic_DNA"/>
</dbReference>
<dbReference type="PROSITE" id="PS00135">
    <property type="entry name" value="TRYPSIN_SER"/>
    <property type="match status" value="1"/>
</dbReference>
<comment type="caution">
    <text evidence="11">The sequence shown here is derived from an EMBL/GenBank/DDBJ whole genome shotgun (WGS) entry which is preliminary data.</text>
</comment>
<keyword evidence="5 7" id="KW-0720">Serine protease</keyword>
<dbReference type="Pfam" id="PF00089">
    <property type="entry name" value="Trypsin"/>
    <property type="match status" value="1"/>
</dbReference>
<gene>
    <name evidence="11" type="ORF">CLODIP_2_CD05625</name>
</gene>
<evidence type="ECO:0000256" key="4">
    <source>
        <dbReference type="ARBA" id="ARBA00022801"/>
    </source>
</evidence>
<evidence type="ECO:0000256" key="5">
    <source>
        <dbReference type="ARBA" id="ARBA00022825"/>
    </source>
</evidence>
<dbReference type="PROSITE" id="PS00134">
    <property type="entry name" value="TRYPSIN_HIS"/>
    <property type="match status" value="1"/>
</dbReference>
<evidence type="ECO:0000256" key="3">
    <source>
        <dbReference type="ARBA" id="ARBA00022670"/>
    </source>
</evidence>
<dbReference type="PRINTS" id="PR00722">
    <property type="entry name" value="CHYMOTRYPSIN"/>
</dbReference>
<evidence type="ECO:0000256" key="9">
    <source>
        <dbReference type="SAM" id="SignalP"/>
    </source>
</evidence>
<dbReference type="Proteomes" id="UP000494165">
    <property type="component" value="Unassembled WGS sequence"/>
</dbReference>
<feature type="chain" id="PRO_5035784210" description="Peptidase S1 domain-containing protein" evidence="9">
    <location>
        <begin position="26"/>
        <end position="457"/>
    </location>
</feature>
<dbReference type="GO" id="GO:0005615">
    <property type="term" value="C:extracellular space"/>
    <property type="evidence" value="ECO:0007669"/>
    <property type="project" value="TreeGrafter"/>
</dbReference>
<dbReference type="InterPro" id="IPR001314">
    <property type="entry name" value="Peptidase_S1A"/>
</dbReference>
<keyword evidence="3 7" id="KW-0645">Protease</keyword>
<keyword evidence="6" id="KW-1015">Disulfide bond</keyword>
<feature type="signal peptide" evidence="9">
    <location>
        <begin position="1"/>
        <end position="25"/>
    </location>
</feature>
<dbReference type="CDD" id="cd00190">
    <property type="entry name" value="Tryp_SPc"/>
    <property type="match status" value="1"/>
</dbReference>
<keyword evidence="4 7" id="KW-0378">Hydrolase</keyword>
<dbReference type="GO" id="GO:0004252">
    <property type="term" value="F:serine-type endopeptidase activity"/>
    <property type="evidence" value="ECO:0007669"/>
    <property type="project" value="InterPro"/>
</dbReference>
<dbReference type="PANTHER" id="PTHR24264:SF65">
    <property type="entry name" value="SRCR DOMAIN-CONTAINING PROTEIN"/>
    <property type="match status" value="1"/>
</dbReference>
<evidence type="ECO:0000259" key="10">
    <source>
        <dbReference type="PROSITE" id="PS50240"/>
    </source>
</evidence>
<evidence type="ECO:0000256" key="2">
    <source>
        <dbReference type="ARBA" id="ARBA00022525"/>
    </source>
</evidence>
<accession>A0A8S1DSQ5</accession>
<protein>
    <recommendedName>
        <fullName evidence="10">Peptidase S1 domain-containing protein</fullName>
    </recommendedName>
</protein>
<comment type="subcellular location">
    <subcellularLocation>
        <location evidence="1">Secreted</location>
    </subcellularLocation>
</comment>
<evidence type="ECO:0000313" key="11">
    <source>
        <dbReference type="EMBL" id="CAB3381199.1"/>
    </source>
</evidence>
<dbReference type="InterPro" id="IPR033116">
    <property type="entry name" value="TRYPSIN_SER"/>
</dbReference>
<evidence type="ECO:0000313" key="12">
    <source>
        <dbReference type="Proteomes" id="UP000494165"/>
    </source>
</evidence>
<evidence type="ECO:0000256" key="1">
    <source>
        <dbReference type="ARBA" id="ARBA00004613"/>
    </source>
</evidence>
<dbReference type="GO" id="GO:0006508">
    <property type="term" value="P:proteolysis"/>
    <property type="evidence" value="ECO:0007669"/>
    <property type="project" value="UniProtKB-KW"/>
</dbReference>
<dbReference type="AlphaFoldDB" id="A0A8S1DSQ5"/>
<evidence type="ECO:0000256" key="6">
    <source>
        <dbReference type="ARBA" id="ARBA00023157"/>
    </source>
</evidence>
<organism evidence="11 12">
    <name type="scientific">Cloeon dipterum</name>
    <dbReference type="NCBI Taxonomy" id="197152"/>
    <lineage>
        <taxon>Eukaryota</taxon>
        <taxon>Metazoa</taxon>
        <taxon>Ecdysozoa</taxon>
        <taxon>Arthropoda</taxon>
        <taxon>Hexapoda</taxon>
        <taxon>Insecta</taxon>
        <taxon>Pterygota</taxon>
        <taxon>Palaeoptera</taxon>
        <taxon>Ephemeroptera</taxon>
        <taxon>Pisciforma</taxon>
        <taxon>Baetidae</taxon>
        <taxon>Cloeon</taxon>
    </lineage>
</organism>
<dbReference type="PROSITE" id="PS50240">
    <property type="entry name" value="TRYPSIN_DOM"/>
    <property type="match status" value="1"/>
</dbReference>
<evidence type="ECO:0000256" key="8">
    <source>
        <dbReference type="SAM" id="MobiDB-lite"/>
    </source>
</evidence>
<dbReference type="Gene3D" id="2.40.10.10">
    <property type="entry name" value="Trypsin-like serine proteases"/>
    <property type="match status" value="1"/>
</dbReference>
<dbReference type="PANTHER" id="PTHR24264">
    <property type="entry name" value="TRYPSIN-RELATED"/>
    <property type="match status" value="1"/>
</dbReference>
<reference evidence="11 12" key="1">
    <citation type="submission" date="2020-04" db="EMBL/GenBank/DDBJ databases">
        <authorList>
            <person name="Alioto T."/>
            <person name="Alioto T."/>
            <person name="Gomez Garrido J."/>
        </authorList>
    </citation>
    <scope>NUCLEOTIDE SEQUENCE [LARGE SCALE GENOMIC DNA]</scope>
</reference>
<proteinExistence type="predicted"/>
<dbReference type="InterPro" id="IPR001254">
    <property type="entry name" value="Trypsin_dom"/>
</dbReference>